<evidence type="ECO:0000313" key="1">
    <source>
        <dbReference type="EMBL" id="KAJ7681413.1"/>
    </source>
</evidence>
<sequence length="160" mass="17079">MVGRYLRLTALDRTGNPSNYLAVIASTNSTSEGDAVLLQILNPGDPAVPFVALYVGLPDCNTATFNLFNPAAILAPSDGFPHGALPTPSMGRAAFTGGYGNLFSHCAEPMAFLVQMAAIPDPDVYASNGNFAVEEVVRIKFLTFPAIQDPEIWAKAREYL</sequence>
<dbReference type="AlphaFoldDB" id="A0AAD7G9M2"/>
<gene>
    <name evidence="1" type="ORF">B0H17DRAFT_1138450</name>
</gene>
<dbReference type="EMBL" id="JARKIE010000118">
    <property type="protein sequence ID" value="KAJ7681413.1"/>
    <property type="molecule type" value="Genomic_DNA"/>
</dbReference>
<comment type="caution">
    <text evidence="1">The sequence shown here is derived from an EMBL/GenBank/DDBJ whole genome shotgun (WGS) entry which is preliminary data.</text>
</comment>
<dbReference type="Proteomes" id="UP001221757">
    <property type="component" value="Unassembled WGS sequence"/>
</dbReference>
<accession>A0AAD7G9M2</accession>
<reference evidence="1" key="1">
    <citation type="submission" date="2023-03" db="EMBL/GenBank/DDBJ databases">
        <title>Massive genome expansion in bonnet fungi (Mycena s.s.) driven by repeated elements and novel gene families across ecological guilds.</title>
        <authorList>
            <consortium name="Lawrence Berkeley National Laboratory"/>
            <person name="Harder C.B."/>
            <person name="Miyauchi S."/>
            <person name="Viragh M."/>
            <person name="Kuo A."/>
            <person name="Thoen E."/>
            <person name="Andreopoulos B."/>
            <person name="Lu D."/>
            <person name="Skrede I."/>
            <person name="Drula E."/>
            <person name="Henrissat B."/>
            <person name="Morin E."/>
            <person name="Kohler A."/>
            <person name="Barry K."/>
            <person name="LaButti K."/>
            <person name="Morin E."/>
            <person name="Salamov A."/>
            <person name="Lipzen A."/>
            <person name="Mereny Z."/>
            <person name="Hegedus B."/>
            <person name="Baldrian P."/>
            <person name="Stursova M."/>
            <person name="Weitz H."/>
            <person name="Taylor A."/>
            <person name="Grigoriev I.V."/>
            <person name="Nagy L.G."/>
            <person name="Martin F."/>
            <person name="Kauserud H."/>
        </authorList>
    </citation>
    <scope>NUCLEOTIDE SEQUENCE</scope>
    <source>
        <strain evidence="1">CBHHK067</strain>
    </source>
</reference>
<keyword evidence="2" id="KW-1185">Reference proteome</keyword>
<protein>
    <submittedName>
        <fullName evidence="1">Uncharacterized protein</fullName>
    </submittedName>
</protein>
<proteinExistence type="predicted"/>
<evidence type="ECO:0000313" key="2">
    <source>
        <dbReference type="Proteomes" id="UP001221757"/>
    </source>
</evidence>
<organism evidence="1 2">
    <name type="scientific">Mycena rosella</name>
    <name type="common">Pink bonnet</name>
    <name type="synonym">Agaricus rosellus</name>
    <dbReference type="NCBI Taxonomy" id="1033263"/>
    <lineage>
        <taxon>Eukaryota</taxon>
        <taxon>Fungi</taxon>
        <taxon>Dikarya</taxon>
        <taxon>Basidiomycota</taxon>
        <taxon>Agaricomycotina</taxon>
        <taxon>Agaricomycetes</taxon>
        <taxon>Agaricomycetidae</taxon>
        <taxon>Agaricales</taxon>
        <taxon>Marasmiineae</taxon>
        <taxon>Mycenaceae</taxon>
        <taxon>Mycena</taxon>
    </lineage>
</organism>
<name>A0AAD7G9M2_MYCRO</name>